<sequence length="412" mass="47291">MKKFNTLELFAGCGGLVDGFEKSDYFHTVAAVEWKRGACEVLTSRLESKYKYTDARNRVLNFDIQRVSELLNGWEDDPEFGSHEGLKSIVGEQSVDIVAGGPPCQAYSIAGRVQDEHGMRNDYRNYLFESYLEVVKEFSPKLIVFENVEGMLSAAPDGEKVVEKIKRGFDQYGYELIEDIKGQALLNMADFEVPQSRKRVILVGINRNYMKEGSNAQELLDMFYNVILPGYKGENNTVRRAIGDLPPFYPAEEEYKLGRRRFSHEPEQSVINGHVPRYHNKRDIEIFRILAEDIHTGENRYQKAEALKELYKQKTGKTSNVHKYYVLRWEQPGNTIPAHLKKDGLRHIHPDPKQARSITVREAARLQAFDDDFEFTGRPGEDYEMIGNAVPPLFSMKLAEAVKEFMDILSDR</sequence>
<dbReference type="GO" id="GO:0009307">
    <property type="term" value="P:DNA restriction-modification system"/>
    <property type="evidence" value="ECO:0007669"/>
    <property type="project" value="UniProtKB-KW"/>
</dbReference>
<feature type="active site" evidence="5">
    <location>
        <position position="104"/>
    </location>
</feature>
<proteinExistence type="inferred from homology"/>
<dbReference type="InterPro" id="IPR029063">
    <property type="entry name" value="SAM-dependent_MTases_sf"/>
</dbReference>
<evidence type="ECO:0000313" key="8">
    <source>
        <dbReference type="EMBL" id="MBH0231380.1"/>
    </source>
</evidence>
<protein>
    <recommendedName>
        <fullName evidence="7">Cytosine-specific methyltransferase</fullName>
        <ecNumber evidence="7">2.1.1.37</ecNumber>
    </recommendedName>
</protein>
<keyword evidence="3 5" id="KW-0949">S-adenosyl-L-methionine</keyword>
<dbReference type="PRINTS" id="PR00105">
    <property type="entry name" value="C5METTRFRASE"/>
</dbReference>
<dbReference type="PROSITE" id="PS51679">
    <property type="entry name" value="SAM_MT_C5"/>
    <property type="match status" value="1"/>
</dbReference>
<dbReference type="EMBL" id="JADZSC010000003">
    <property type="protein sequence ID" value="MBH0231380.1"/>
    <property type="molecule type" value="Genomic_DNA"/>
</dbReference>
<reference evidence="8 9" key="1">
    <citation type="journal article" date="2005" name="Int. J. Syst. Evol. Microbiol.">
        <title>Halobacillus yeomjeoni sp. nov., isolated from a marine solar saltern in Korea.</title>
        <authorList>
            <person name="Yoon J.H."/>
            <person name="Kang S.J."/>
            <person name="Lee C.H."/>
            <person name="Oh H.W."/>
            <person name="Oh T.K."/>
        </authorList>
    </citation>
    <scope>NUCLEOTIDE SEQUENCE [LARGE SCALE GENOMIC DNA]</scope>
    <source>
        <strain evidence="8 9">KCTC 3957</strain>
    </source>
</reference>
<dbReference type="Gene3D" id="3.40.50.150">
    <property type="entry name" value="Vaccinia Virus protein VP39"/>
    <property type="match status" value="1"/>
</dbReference>
<keyword evidence="1 5" id="KW-0489">Methyltransferase</keyword>
<evidence type="ECO:0000256" key="2">
    <source>
        <dbReference type="ARBA" id="ARBA00022679"/>
    </source>
</evidence>
<evidence type="ECO:0000256" key="1">
    <source>
        <dbReference type="ARBA" id="ARBA00022603"/>
    </source>
</evidence>
<dbReference type="GO" id="GO:0032259">
    <property type="term" value="P:methylation"/>
    <property type="evidence" value="ECO:0007669"/>
    <property type="project" value="UniProtKB-KW"/>
</dbReference>
<dbReference type="PANTHER" id="PTHR10629:SF52">
    <property type="entry name" value="DNA (CYTOSINE-5)-METHYLTRANSFERASE 1"/>
    <property type="match status" value="1"/>
</dbReference>
<comment type="caution">
    <text evidence="8">The sequence shown here is derived from an EMBL/GenBank/DDBJ whole genome shotgun (WGS) entry which is preliminary data.</text>
</comment>
<keyword evidence="4" id="KW-0680">Restriction system</keyword>
<keyword evidence="2 5" id="KW-0808">Transferase</keyword>
<dbReference type="EC" id="2.1.1.37" evidence="7"/>
<evidence type="ECO:0000256" key="5">
    <source>
        <dbReference type="PROSITE-ProRule" id="PRU01016"/>
    </source>
</evidence>
<dbReference type="RefSeq" id="WP_197318006.1">
    <property type="nucleotide sequence ID" value="NZ_JADZSC010000003.1"/>
</dbReference>
<dbReference type="Pfam" id="PF00145">
    <property type="entry name" value="DNA_methylase"/>
    <property type="match status" value="1"/>
</dbReference>
<evidence type="ECO:0000256" key="6">
    <source>
        <dbReference type="RuleBase" id="RU000416"/>
    </source>
</evidence>
<dbReference type="SUPFAM" id="SSF53335">
    <property type="entry name" value="S-adenosyl-L-methionine-dependent methyltransferases"/>
    <property type="match status" value="1"/>
</dbReference>
<dbReference type="PANTHER" id="PTHR10629">
    <property type="entry name" value="CYTOSINE-SPECIFIC METHYLTRANSFERASE"/>
    <property type="match status" value="1"/>
</dbReference>
<keyword evidence="9" id="KW-1185">Reference proteome</keyword>
<evidence type="ECO:0000256" key="7">
    <source>
        <dbReference type="RuleBase" id="RU000417"/>
    </source>
</evidence>
<dbReference type="Gene3D" id="3.90.120.10">
    <property type="entry name" value="DNA Methylase, subunit A, domain 2"/>
    <property type="match status" value="1"/>
</dbReference>
<evidence type="ECO:0000256" key="3">
    <source>
        <dbReference type="ARBA" id="ARBA00022691"/>
    </source>
</evidence>
<name>A0A931HXB0_9BACI</name>
<dbReference type="InterPro" id="IPR018117">
    <property type="entry name" value="C5_DNA_meth_AS"/>
</dbReference>
<dbReference type="AlphaFoldDB" id="A0A931HXB0"/>
<dbReference type="Proteomes" id="UP000614490">
    <property type="component" value="Unassembled WGS sequence"/>
</dbReference>
<dbReference type="InterPro" id="IPR001525">
    <property type="entry name" value="C5_MeTfrase"/>
</dbReference>
<gene>
    <name evidence="8" type="ORF">H0267_14225</name>
</gene>
<dbReference type="GO" id="GO:0003886">
    <property type="term" value="F:DNA (cytosine-5-)-methyltransferase activity"/>
    <property type="evidence" value="ECO:0007669"/>
    <property type="project" value="UniProtKB-EC"/>
</dbReference>
<accession>A0A931HXB0</accession>
<comment type="similarity">
    <text evidence="5 6">Belongs to the class I-like SAM-binding methyltransferase superfamily. C5-methyltransferase family.</text>
</comment>
<organism evidence="8 9">
    <name type="scientific">Halobacillus yeomjeoni</name>
    <dbReference type="NCBI Taxonomy" id="311194"/>
    <lineage>
        <taxon>Bacteria</taxon>
        <taxon>Bacillati</taxon>
        <taxon>Bacillota</taxon>
        <taxon>Bacilli</taxon>
        <taxon>Bacillales</taxon>
        <taxon>Bacillaceae</taxon>
        <taxon>Halobacillus</taxon>
    </lineage>
</organism>
<dbReference type="PROSITE" id="PS00094">
    <property type="entry name" value="C5_MTASE_1"/>
    <property type="match status" value="1"/>
</dbReference>
<evidence type="ECO:0000256" key="4">
    <source>
        <dbReference type="ARBA" id="ARBA00022747"/>
    </source>
</evidence>
<evidence type="ECO:0000313" key="9">
    <source>
        <dbReference type="Proteomes" id="UP000614490"/>
    </source>
</evidence>
<dbReference type="InterPro" id="IPR050390">
    <property type="entry name" value="C5-Methyltransferase"/>
</dbReference>
<comment type="catalytic activity">
    <reaction evidence="7">
        <text>a 2'-deoxycytidine in DNA + S-adenosyl-L-methionine = a 5-methyl-2'-deoxycytidine in DNA + S-adenosyl-L-homocysteine + H(+)</text>
        <dbReference type="Rhea" id="RHEA:13681"/>
        <dbReference type="Rhea" id="RHEA-COMP:11369"/>
        <dbReference type="Rhea" id="RHEA-COMP:11370"/>
        <dbReference type="ChEBI" id="CHEBI:15378"/>
        <dbReference type="ChEBI" id="CHEBI:57856"/>
        <dbReference type="ChEBI" id="CHEBI:59789"/>
        <dbReference type="ChEBI" id="CHEBI:85452"/>
        <dbReference type="ChEBI" id="CHEBI:85454"/>
        <dbReference type="EC" id="2.1.1.37"/>
    </reaction>
</comment>
<dbReference type="NCBIfam" id="TIGR00675">
    <property type="entry name" value="dcm"/>
    <property type="match status" value="1"/>
</dbReference>